<dbReference type="Proteomes" id="UP001139103">
    <property type="component" value="Unassembled WGS sequence"/>
</dbReference>
<dbReference type="Gene3D" id="3.40.50.1820">
    <property type="entry name" value="alpha/beta hydrolase"/>
    <property type="match status" value="1"/>
</dbReference>
<dbReference type="RefSeq" id="WP_230218312.1">
    <property type="nucleotide sequence ID" value="NZ_JAJKFT010000004.1"/>
</dbReference>
<evidence type="ECO:0000313" key="3">
    <source>
        <dbReference type="EMBL" id="MCC9628833.1"/>
    </source>
</evidence>
<evidence type="ECO:0000259" key="2">
    <source>
        <dbReference type="Pfam" id="PF00326"/>
    </source>
</evidence>
<keyword evidence="4" id="KW-1185">Reference proteome</keyword>
<dbReference type="AlphaFoldDB" id="A0A9X1MKV4"/>
<keyword evidence="1" id="KW-0378">Hydrolase</keyword>
<sequence length="320" mass="35087">MIQAADARRDYVEAEVVSSFDKTRQPLRYILPTGDGKAARPVLVFLHSWSTDYHLEQPEWVNAALQRGWIFMEPNFRGPNKRPEACGSEAAQADILDSVTFAIEKLNADPKRIYLAGASGGGHMSMLMAGRHPERFTAVSAWVGITDLAKWYEEHTVKGVPQNYAKMLAKSCGGAPGDSPQVDQEYQSRSPLTWITRIGDLPIDIAAGVHDGQTGSVPFQHSIRAYNKIAAQRGAAVVSEEEMQQLWDNSQLTSPHPQDTEVDSTYGRDLKLRRNAGTARITIFEGGHEGLAEAACACLEEYERPTKSSSAVNGAEKSGK</sequence>
<dbReference type="InterPro" id="IPR001375">
    <property type="entry name" value="Peptidase_S9_cat"/>
</dbReference>
<evidence type="ECO:0000313" key="4">
    <source>
        <dbReference type="Proteomes" id="UP001139103"/>
    </source>
</evidence>
<protein>
    <submittedName>
        <fullName evidence="3">Prolyl oligopeptidase family serine peptidase</fullName>
    </submittedName>
</protein>
<dbReference type="GO" id="GO:0006508">
    <property type="term" value="P:proteolysis"/>
    <property type="evidence" value="ECO:0007669"/>
    <property type="project" value="InterPro"/>
</dbReference>
<feature type="domain" description="Peptidase S9 prolyl oligopeptidase catalytic" evidence="2">
    <location>
        <begin position="66"/>
        <end position="230"/>
    </location>
</feature>
<dbReference type="InterPro" id="IPR029058">
    <property type="entry name" value="AB_hydrolase_fold"/>
</dbReference>
<evidence type="ECO:0000256" key="1">
    <source>
        <dbReference type="ARBA" id="ARBA00022801"/>
    </source>
</evidence>
<dbReference type="SUPFAM" id="SSF53474">
    <property type="entry name" value="alpha/beta-Hydrolases"/>
    <property type="match status" value="1"/>
</dbReference>
<accession>A0A9X1MKV4</accession>
<dbReference type="GO" id="GO:0052689">
    <property type="term" value="F:carboxylic ester hydrolase activity"/>
    <property type="evidence" value="ECO:0007669"/>
    <property type="project" value="UniProtKB-ARBA"/>
</dbReference>
<reference evidence="3" key="1">
    <citation type="submission" date="2021-11" db="EMBL/GenBank/DDBJ databases">
        <title>Genome sequence.</title>
        <authorList>
            <person name="Sun Q."/>
        </authorList>
    </citation>
    <scope>NUCLEOTIDE SEQUENCE</scope>
    <source>
        <strain evidence="3">JC732</strain>
    </source>
</reference>
<dbReference type="PANTHER" id="PTHR22946">
    <property type="entry name" value="DIENELACTONE HYDROLASE DOMAIN-CONTAINING PROTEIN-RELATED"/>
    <property type="match status" value="1"/>
</dbReference>
<dbReference type="GO" id="GO:0008236">
    <property type="term" value="F:serine-type peptidase activity"/>
    <property type="evidence" value="ECO:0007669"/>
    <property type="project" value="InterPro"/>
</dbReference>
<proteinExistence type="predicted"/>
<comment type="caution">
    <text evidence="3">The sequence shown here is derived from an EMBL/GenBank/DDBJ whole genome shotgun (WGS) entry which is preliminary data.</text>
</comment>
<name>A0A9X1MKV4_9BACT</name>
<organism evidence="3 4">
    <name type="scientific">Blastopirellula sediminis</name>
    <dbReference type="NCBI Taxonomy" id="2894196"/>
    <lineage>
        <taxon>Bacteria</taxon>
        <taxon>Pseudomonadati</taxon>
        <taxon>Planctomycetota</taxon>
        <taxon>Planctomycetia</taxon>
        <taxon>Pirellulales</taxon>
        <taxon>Pirellulaceae</taxon>
        <taxon>Blastopirellula</taxon>
    </lineage>
</organism>
<gene>
    <name evidence="3" type="ORF">LOC68_10520</name>
</gene>
<dbReference type="InterPro" id="IPR050261">
    <property type="entry name" value="FrsA_esterase"/>
</dbReference>
<dbReference type="Pfam" id="PF00326">
    <property type="entry name" value="Peptidase_S9"/>
    <property type="match status" value="1"/>
</dbReference>
<dbReference type="PANTHER" id="PTHR22946:SF9">
    <property type="entry name" value="POLYKETIDE TRANSFERASE AF380"/>
    <property type="match status" value="1"/>
</dbReference>
<dbReference type="EMBL" id="JAJKFT010000004">
    <property type="protein sequence ID" value="MCC9628833.1"/>
    <property type="molecule type" value="Genomic_DNA"/>
</dbReference>